<dbReference type="PANTHER" id="PTHR30287">
    <property type="entry name" value="MEMBRANE COMPONENT OF PREDICTED ABC SUPERFAMILY METABOLITE UPTAKE TRANSPORTER"/>
    <property type="match status" value="1"/>
</dbReference>
<evidence type="ECO:0000259" key="9">
    <source>
        <dbReference type="Pfam" id="PF12704"/>
    </source>
</evidence>
<proteinExistence type="predicted"/>
<keyword evidence="6" id="KW-0175">Coiled coil</keyword>
<dbReference type="STRING" id="1650663.GCA_001486665_01595"/>
<feature type="transmembrane region" description="Helical" evidence="7">
    <location>
        <begin position="20"/>
        <end position="39"/>
    </location>
</feature>
<feature type="domain" description="MacB-like periplasmic core" evidence="9">
    <location>
        <begin position="26"/>
        <end position="239"/>
    </location>
</feature>
<comment type="caution">
    <text evidence="10">The sequence shown here is derived from an EMBL/GenBank/DDBJ whole genome shotgun (WGS) entry which is preliminary data.</text>
</comment>
<feature type="transmembrane region" description="Helical" evidence="7">
    <location>
        <begin position="1153"/>
        <end position="1174"/>
    </location>
</feature>
<feature type="domain" description="ABC3 transporter permease C-terminal" evidence="8">
    <location>
        <begin position="1103"/>
        <end position="1220"/>
    </location>
</feature>
<evidence type="ECO:0000313" key="11">
    <source>
        <dbReference type="Proteomes" id="UP000295184"/>
    </source>
</evidence>
<feature type="domain" description="ABC3 transporter permease C-terminal" evidence="8">
    <location>
        <begin position="702"/>
        <end position="812"/>
    </location>
</feature>
<keyword evidence="5 7" id="KW-0472">Membrane</keyword>
<feature type="transmembrane region" description="Helical" evidence="7">
    <location>
        <begin position="868"/>
        <end position="888"/>
    </location>
</feature>
<dbReference type="OrthoDB" id="5137249at2"/>
<gene>
    <name evidence="10" type="ORF">EDD77_108133</name>
</gene>
<evidence type="ECO:0000256" key="4">
    <source>
        <dbReference type="ARBA" id="ARBA00022989"/>
    </source>
</evidence>
<feature type="transmembrane region" description="Helical" evidence="7">
    <location>
        <begin position="698"/>
        <end position="719"/>
    </location>
</feature>
<sequence length="1229" mass="134999">MKRTYRKTVVRTIRQSLSRFLAIFAIVALGVGFLAGLLATTPDMRYSADRFFDETDLFDLRIVGTLGLTDEDVEAVRAIDGVEQVMPAYSSDAIVNTPSGDALVARIQSVPLDQIEAKEPQGYLNRMEVVEGRLPVKEDECVVEEGSDYHAMGFSVGDTLTISPENEDWEDTFARNELKVVGVVSTSAYFSIERESASVGDGTVDVVLYTGEQNFTLDVWTDIYVQVAGAKAYDSLTDAYTDYVDLTAQKIEDISGERSRIRYEQVKTGAEEALADATAEYEDAKAEAEQKLADAEEELEDGRSEIEENEKKLENAQKEIDSGQAELDANKESLPGTLSAKQQQLADAQAKLIDAKAEYEDGVAQVEQKSQELESAKQQLEQAKQLVQLLEPTLTQAQEALPKLQARVDELQPTVDSAKQLADQLEAARAEAQTKRDEAASALDAANAELTNAQAAIDAARGELTEEEWAAQKPEEAAPLLAARTEAEARVQTAQAELDTAQQALDLAAGQAETARAQADAAQALLDEANKALAEGQQTLNDTQAQLDEAKAQIAENEPKITEGEKQLEDAKTQLEEAKKQITEGEKQIAQGESALSMAPGLAQLELELAQEKLDSAKAELEDGTAQLEDAKQQLSEGEAEYAEQKQSAEEQLADAKQQLDDAQKQIDELEEPEWYLLTRDENVSFASLKSNVQKVEAIARVFPVFFFLVAALVALTTMTRMVEEERLQIGTMKALGYSKKSIMAKYVIYAMTATVAGCVFGLLVGFNLFPTVIWNAYSMMYTLPKIYCLFNVPYAAIASGAAILCTLAATLNACWATLMETPATLMLPKAPKAGKRILLERVRPVWKRMKFTHKVTARNLFRYKKRFFMTVVGIAGCTALLVTGFGLHDSISDIVNKQFGKVFTYDFTVSVRDPEEFEGSELEQVLGDTSLVTDWTLVHQEQSENEFGDITFETYLFVPEESSHIGSFVDLHERKSGESVAFSETGVVITEKMSERANLSVGDTVTLENKDGRTGTFRVDGIVENYVENYVYMSAETYEAAFGQAPEFDLVLGHAADDSDEGRAALNSTLLKTEGVAGVSQISDLKNTFSGMMQKIDIIVVVLIVSAGVLAFVVLYNLTNINITERTKEIATIKVLGFYDSEVSAYVYRESVALSVIGTLVGLVLGIFLHMFVIHSVEVDAVMFGRTIKPMSYVFSALLTLVFSALVNLVMHRKLRHISMVESMKAPE</sequence>
<evidence type="ECO:0000256" key="6">
    <source>
        <dbReference type="SAM" id="Coils"/>
    </source>
</evidence>
<keyword evidence="3 7" id="KW-0812">Transmembrane</keyword>
<dbReference type="InterPro" id="IPR025857">
    <property type="entry name" value="MacB_PCD"/>
</dbReference>
<evidence type="ECO:0000256" key="3">
    <source>
        <dbReference type="ARBA" id="ARBA00022692"/>
    </source>
</evidence>
<dbReference type="InterPro" id="IPR003838">
    <property type="entry name" value="ABC3_permease_C"/>
</dbReference>
<feature type="transmembrane region" description="Helical" evidence="7">
    <location>
        <begin position="1099"/>
        <end position="1119"/>
    </location>
</feature>
<comment type="subcellular location">
    <subcellularLocation>
        <location evidence="1">Cell membrane</location>
        <topology evidence="1">Multi-pass membrane protein</topology>
    </subcellularLocation>
</comment>
<evidence type="ECO:0000256" key="5">
    <source>
        <dbReference type="ARBA" id="ARBA00023136"/>
    </source>
</evidence>
<dbReference type="Gene3D" id="1.10.287.620">
    <property type="entry name" value="Helix Hairpins"/>
    <property type="match status" value="1"/>
</dbReference>
<dbReference type="InterPro" id="IPR038766">
    <property type="entry name" value="Membrane_comp_ABC_pdt"/>
</dbReference>
<feature type="transmembrane region" description="Helical" evidence="7">
    <location>
        <begin position="747"/>
        <end position="775"/>
    </location>
</feature>
<dbReference type="Pfam" id="PF02687">
    <property type="entry name" value="FtsX"/>
    <property type="match status" value="2"/>
</dbReference>
<feature type="transmembrane region" description="Helical" evidence="7">
    <location>
        <begin position="1194"/>
        <end position="1212"/>
    </location>
</feature>
<dbReference type="Pfam" id="PF12704">
    <property type="entry name" value="MacB_PCD"/>
    <property type="match status" value="2"/>
</dbReference>
<evidence type="ECO:0000256" key="2">
    <source>
        <dbReference type="ARBA" id="ARBA00022475"/>
    </source>
</evidence>
<organism evidence="10 11">
    <name type="scientific">Allofournierella massiliensis</name>
    <dbReference type="NCBI Taxonomy" id="1650663"/>
    <lineage>
        <taxon>Bacteria</taxon>
        <taxon>Bacillati</taxon>
        <taxon>Bacillota</taxon>
        <taxon>Clostridia</taxon>
        <taxon>Eubacteriales</taxon>
        <taxon>Oscillospiraceae</taxon>
        <taxon>Allofournierella</taxon>
    </lineage>
</organism>
<protein>
    <submittedName>
        <fullName evidence="10">Putative ABC transport system permease protein</fullName>
    </submittedName>
</protein>
<reference evidence="10 11" key="1">
    <citation type="submission" date="2019-03" db="EMBL/GenBank/DDBJ databases">
        <title>Genomic Encyclopedia of Type Strains, Phase IV (KMG-IV): sequencing the most valuable type-strain genomes for metagenomic binning, comparative biology and taxonomic classification.</title>
        <authorList>
            <person name="Goeker M."/>
        </authorList>
    </citation>
    <scope>NUCLEOTIDE SEQUENCE [LARGE SCALE GENOMIC DNA]</scope>
    <source>
        <strain evidence="10 11">DSM 100451</strain>
    </source>
</reference>
<keyword evidence="4 7" id="KW-1133">Transmembrane helix</keyword>
<feature type="domain" description="MacB-like periplasmic core" evidence="9">
    <location>
        <begin position="869"/>
        <end position="1058"/>
    </location>
</feature>
<dbReference type="EMBL" id="SLUM01000008">
    <property type="protein sequence ID" value="TCL58264.1"/>
    <property type="molecule type" value="Genomic_DNA"/>
</dbReference>
<feature type="transmembrane region" description="Helical" evidence="7">
    <location>
        <begin position="795"/>
        <end position="819"/>
    </location>
</feature>
<dbReference type="Proteomes" id="UP000295184">
    <property type="component" value="Unassembled WGS sequence"/>
</dbReference>
<keyword evidence="2" id="KW-1003">Cell membrane</keyword>
<evidence type="ECO:0000256" key="1">
    <source>
        <dbReference type="ARBA" id="ARBA00004651"/>
    </source>
</evidence>
<dbReference type="SUPFAM" id="SSF57997">
    <property type="entry name" value="Tropomyosin"/>
    <property type="match status" value="2"/>
</dbReference>
<dbReference type="RefSeq" id="WP_058964021.1">
    <property type="nucleotide sequence ID" value="NZ_CABKVM010000016.1"/>
</dbReference>
<dbReference type="PANTHER" id="PTHR30287:SF1">
    <property type="entry name" value="INNER MEMBRANE PROTEIN"/>
    <property type="match status" value="1"/>
</dbReference>
<dbReference type="AlphaFoldDB" id="A0A4R1QZ53"/>
<evidence type="ECO:0000313" key="10">
    <source>
        <dbReference type="EMBL" id="TCL58264.1"/>
    </source>
</evidence>
<accession>A0A4R1QZ53</accession>
<evidence type="ECO:0000256" key="7">
    <source>
        <dbReference type="SAM" id="Phobius"/>
    </source>
</evidence>
<dbReference type="GO" id="GO:0005886">
    <property type="term" value="C:plasma membrane"/>
    <property type="evidence" value="ECO:0007669"/>
    <property type="project" value="UniProtKB-SubCell"/>
</dbReference>
<dbReference type="Gene3D" id="1.10.287.1490">
    <property type="match status" value="1"/>
</dbReference>
<name>A0A4R1QZ53_9FIRM</name>
<evidence type="ECO:0000259" key="8">
    <source>
        <dbReference type="Pfam" id="PF02687"/>
    </source>
</evidence>
<feature type="coiled-coil region" evidence="6">
    <location>
        <begin position="415"/>
        <end position="673"/>
    </location>
</feature>
<feature type="coiled-coil region" evidence="6">
    <location>
        <begin position="267"/>
        <end position="390"/>
    </location>
</feature>